<dbReference type="Pfam" id="PF01926">
    <property type="entry name" value="MMR_HSR1"/>
    <property type="match status" value="1"/>
</dbReference>
<dbReference type="RefSeq" id="WP_208817387.1">
    <property type="nucleotide sequence ID" value="NZ_WVUH01000448.1"/>
</dbReference>
<dbReference type="InterPro" id="IPR027417">
    <property type="entry name" value="P-loop_NTPase"/>
</dbReference>
<dbReference type="PANTHER" id="PTHR43681:SF1">
    <property type="entry name" value="SARCALUMENIN"/>
    <property type="match status" value="1"/>
</dbReference>
<dbReference type="Proteomes" id="UP000823521">
    <property type="component" value="Unassembled WGS sequence"/>
</dbReference>
<protein>
    <recommendedName>
        <fullName evidence="1">G domain-containing protein</fullName>
    </recommendedName>
</protein>
<organism evidence="2 3">
    <name type="scientific">Micromonospora echinofusca</name>
    <dbReference type="NCBI Taxonomy" id="47858"/>
    <lineage>
        <taxon>Bacteria</taxon>
        <taxon>Bacillati</taxon>
        <taxon>Actinomycetota</taxon>
        <taxon>Actinomycetes</taxon>
        <taxon>Micromonosporales</taxon>
        <taxon>Micromonosporaceae</taxon>
        <taxon>Micromonospora</taxon>
    </lineage>
</organism>
<evidence type="ECO:0000313" key="3">
    <source>
        <dbReference type="Proteomes" id="UP000823521"/>
    </source>
</evidence>
<dbReference type="Gene3D" id="3.40.50.300">
    <property type="entry name" value="P-loop containing nucleotide triphosphate hydrolases"/>
    <property type="match status" value="1"/>
</dbReference>
<keyword evidence="3" id="KW-1185">Reference proteome</keyword>
<dbReference type="InterPro" id="IPR006073">
    <property type="entry name" value="GTP-bd"/>
</dbReference>
<dbReference type="InterPro" id="IPR051943">
    <property type="entry name" value="TRAFAC_Dynamin-like_GTPase"/>
</dbReference>
<proteinExistence type="predicted"/>
<dbReference type="PANTHER" id="PTHR43681">
    <property type="entry name" value="TRANSMEMBRANE GTPASE FZO"/>
    <property type="match status" value="1"/>
</dbReference>
<accession>A0ABS3W0I5</accession>
<evidence type="ECO:0000313" key="2">
    <source>
        <dbReference type="EMBL" id="MBO4210294.1"/>
    </source>
</evidence>
<dbReference type="SUPFAM" id="SSF52540">
    <property type="entry name" value="P-loop containing nucleoside triphosphate hydrolases"/>
    <property type="match status" value="1"/>
</dbReference>
<evidence type="ECO:0000259" key="1">
    <source>
        <dbReference type="Pfam" id="PF01926"/>
    </source>
</evidence>
<gene>
    <name evidence="2" type="ORF">GSF22_30510</name>
</gene>
<feature type="non-terminal residue" evidence="2">
    <location>
        <position position="469"/>
    </location>
</feature>
<feature type="domain" description="G" evidence="1">
    <location>
        <begin position="45"/>
        <end position="185"/>
    </location>
</feature>
<dbReference type="EMBL" id="WVUH01000448">
    <property type="protein sequence ID" value="MBO4210294.1"/>
    <property type="molecule type" value="Genomic_DNA"/>
</dbReference>
<name>A0ABS3W0I5_MICEH</name>
<reference evidence="2 3" key="1">
    <citation type="submission" date="2019-12" db="EMBL/GenBank/DDBJ databases">
        <title>Whole genome sequencing of endophytic Actinobacterium Micromonospora sp. MPMI6T.</title>
        <authorList>
            <person name="Evv R."/>
            <person name="Podile A.R."/>
        </authorList>
    </citation>
    <scope>NUCLEOTIDE SEQUENCE [LARGE SCALE GENOMIC DNA]</scope>
    <source>
        <strain evidence="2 3">MPMI6</strain>
    </source>
</reference>
<sequence length="469" mass="49114">MSGRVPLQRLLDAGVDAAVTYLRTVDAGAAAQLEQARHDHGTRPRVVLVGEPRCGKSSLVNALLGAGVAPVAPLAGTGTWVEYGWAPTAAVRVWLPGHDTPVPAEPVDLARWVLTGAGADTPPPRRVQVDHPAVLLEYLTLVDTPGGGGWDDTHTTLALRAAGDADVLLFVTDAAGPLTAPELDFLARAADRVDVVLFALTKVDAYGGWREVLAANRRALRTWAPRFTDAPWYAVSARLADLAAGVDGGDADDLTVASGVPAVQRTLVDLAGRVGVLRRANLLRAARAELARLDAAATERVRAADGDPHDGDRFRAQRADLAAQRRSEPRQWSLVLGTETNRARVDATGALRAALQQVQEEFTVRIDGASRADLAVLPQEVDRALQGVSVRLSEDLAARFALVAERALAQLFDPAQRALVVGGVNATLRHTMAAAPVASTAAGTDQVMVALSAGGVAFMAGRGAVAGVS</sequence>
<comment type="caution">
    <text evidence="2">The sequence shown here is derived from an EMBL/GenBank/DDBJ whole genome shotgun (WGS) entry which is preliminary data.</text>
</comment>